<dbReference type="InterPro" id="IPR000160">
    <property type="entry name" value="GGDEF_dom"/>
</dbReference>
<feature type="coiled-coil region" evidence="2">
    <location>
        <begin position="393"/>
        <end position="420"/>
    </location>
</feature>
<organism evidence="4 5">
    <name type="scientific">Chitinimonas lacunae</name>
    <dbReference type="NCBI Taxonomy" id="1963018"/>
    <lineage>
        <taxon>Bacteria</taxon>
        <taxon>Pseudomonadati</taxon>
        <taxon>Pseudomonadota</taxon>
        <taxon>Betaproteobacteria</taxon>
        <taxon>Neisseriales</taxon>
        <taxon>Chitinibacteraceae</taxon>
        <taxon>Chitinimonas</taxon>
    </lineage>
</organism>
<accession>A0ABV8ML54</accession>
<sequence length="593" mass="64502">MESVEAALQAIDEEWAAQFTAPEAARLAAEAACRSGDPAGEPFARLLRLMIRLRQDGDAEAAAELAWLRRHIPPLGSPAASLRLAVLEVMAEPDRAGRQVRLDELAESLRRHGGWVGPLDRALAANLLGVWRTHHGDDLSGLRYLYRALEEAREAAVPQMAVMVHGNLGGLQRERGNLLEAKQLLEEGLTLALESATPAVAATLAALLGGVCIDLGQFDEGCKHFLPHLWDAEGGAAHLHGLPLGALLCALAGRKAEARVYLDQALAALPEGRDRLSHLARLHAAWAEALLMREDDPAAALAAVERALALLGRRPDGNVTLHLLPLAAELHAAAGRHREAYELAARHIRLARERTEAARWTAQLTLSVRLELEQLSHRTKLARLDEPADSARLDGLHAELREREQEIAALRRQLAEQAIRDPLTGLFNHRYLEESLTQALRRAERGGEPLGVVMLDLDHFQEINDRLGHSAGDRLLVELAQLLARSLRGSDVAARCGGGVFCLMLPNTPASAVAAKVERLRRSFTALAISTEFGMQRGFDFSAGVVAYPEAACSPALLLGMAERALFQAKQLGRGRVVWREGEIDEALGEKFL</sequence>
<dbReference type="InterPro" id="IPR029787">
    <property type="entry name" value="Nucleotide_cyclase"/>
</dbReference>
<dbReference type="SUPFAM" id="SSF48452">
    <property type="entry name" value="TPR-like"/>
    <property type="match status" value="2"/>
</dbReference>
<keyword evidence="2" id="KW-0175">Coiled coil</keyword>
<dbReference type="NCBIfam" id="TIGR00254">
    <property type="entry name" value="GGDEF"/>
    <property type="match status" value="1"/>
</dbReference>
<dbReference type="RefSeq" id="WP_378162008.1">
    <property type="nucleotide sequence ID" value="NZ_JBHSBU010000001.1"/>
</dbReference>
<protein>
    <recommendedName>
        <fullName evidence="1">diguanylate cyclase</fullName>
        <ecNumber evidence="1">2.7.7.65</ecNumber>
    </recommendedName>
</protein>
<dbReference type="Gene3D" id="3.30.70.270">
    <property type="match status" value="1"/>
</dbReference>
<feature type="domain" description="GGDEF" evidence="3">
    <location>
        <begin position="448"/>
        <end position="582"/>
    </location>
</feature>
<keyword evidence="4" id="KW-0808">Transferase</keyword>
<dbReference type="PANTHER" id="PTHR45138">
    <property type="entry name" value="REGULATORY COMPONENTS OF SENSORY TRANSDUCTION SYSTEM"/>
    <property type="match status" value="1"/>
</dbReference>
<name>A0ABV8ML54_9NEIS</name>
<dbReference type="InterPro" id="IPR011990">
    <property type="entry name" value="TPR-like_helical_dom_sf"/>
</dbReference>
<evidence type="ECO:0000256" key="2">
    <source>
        <dbReference type="SAM" id="Coils"/>
    </source>
</evidence>
<dbReference type="InterPro" id="IPR043128">
    <property type="entry name" value="Rev_trsase/Diguanyl_cyclase"/>
</dbReference>
<gene>
    <name evidence="4" type="ORF">ACFOW7_05770</name>
</gene>
<keyword evidence="4" id="KW-0548">Nucleotidyltransferase</keyword>
<dbReference type="PROSITE" id="PS50887">
    <property type="entry name" value="GGDEF"/>
    <property type="match status" value="1"/>
</dbReference>
<keyword evidence="5" id="KW-1185">Reference proteome</keyword>
<evidence type="ECO:0000259" key="3">
    <source>
        <dbReference type="PROSITE" id="PS50887"/>
    </source>
</evidence>
<dbReference type="Proteomes" id="UP001595791">
    <property type="component" value="Unassembled WGS sequence"/>
</dbReference>
<reference evidence="5" key="1">
    <citation type="journal article" date="2019" name="Int. J. Syst. Evol. Microbiol.">
        <title>The Global Catalogue of Microorganisms (GCM) 10K type strain sequencing project: providing services to taxonomists for standard genome sequencing and annotation.</title>
        <authorList>
            <consortium name="The Broad Institute Genomics Platform"/>
            <consortium name="The Broad Institute Genome Sequencing Center for Infectious Disease"/>
            <person name="Wu L."/>
            <person name="Ma J."/>
        </authorList>
    </citation>
    <scope>NUCLEOTIDE SEQUENCE [LARGE SCALE GENOMIC DNA]</scope>
    <source>
        <strain evidence="5">LMG 29894</strain>
    </source>
</reference>
<dbReference type="SMART" id="SM00267">
    <property type="entry name" value="GGDEF"/>
    <property type="match status" value="1"/>
</dbReference>
<dbReference type="GO" id="GO:0052621">
    <property type="term" value="F:diguanylate cyclase activity"/>
    <property type="evidence" value="ECO:0007669"/>
    <property type="project" value="UniProtKB-EC"/>
</dbReference>
<dbReference type="EC" id="2.7.7.65" evidence="1"/>
<comment type="caution">
    <text evidence="4">The sequence shown here is derived from an EMBL/GenBank/DDBJ whole genome shotgun (WGS) entry which is preliminary data.</text>
</comment>
<evidence type="ECO:0000313" key="4">
    <source>
        <dbReference type="EMBL" id="MFC4158868.1"/>
    </source>
</evidence>
<dbReference type="CDD" id="cd01949">
    <property type="entry name" value="GGDEF"/>
    <property type="match status" value="1"/>
</dbReference>
<evidence type="ECO:0000256" key="1">
    <source>
        <dbReference type="ARBA" id="ARBA00012528"/>
    </source>
</evidence>
<dbReference type="PANTHER" id="PTHR45138:SF24">
    <property type="entry name" value="DIGUANYLATE CYCLASE DGCC-RELATED"/>
    <property type="match status" value="1"/>
</dbReference>
<dbReference type="InterPro" id="IPR050469">
    <property type="entry name" value="Diguanylate_Cyclase"/>
</dbReference>
<dbReference type="Gene3D" id="1.25.40.10">
    <property type="entry name" value="Tetratricopeptide repeat domain"/>
    <property type="match status" value="1"/>
</dbReference>
<dbReference type="SUPFAM" id="SSF55073">
    <property type="entry name" value="Nucleotide cyclase"/>
    <property type="match status" value="1"/>
</dbReference>
<proteinExistence type="predicted"/>
<evidence type="ECO:0000313" key="5">
    <source>
        <dbReference type="Proteomes" id="UP001595791"/>
    </source>
</evidence>
<dbReference type="Pfam" id="PF00990">
    <property type="entry name" value="GGDEF"/>
    <property type="match status" value="1"/>
</dbReference>
<dbReference type="EMBL" id="JBHSBU010000001">
    <property type="protein sequence ID" value="MFC4158868.1"/>
    <property type="molecule type" value="Genomic_DNA"/>
</dbReference>